<feature type="domain" description="N-acetyltransferase" evidence="1">
    <location>
        <begin position="4"/>
        <end position="161"/>
    </location>
</feature>
<dbReference type="PROSITE" id="PS51186">
    <property type="entry name" value="GNAT"/>
    <property type="match status" value="1"/>
</dbReference>
<organism evidence="2 3">
    <name type="scientific">Rhodovibrio sodomensis</name>
    <dbReference type="NCBI Taxonomy" id="1088"/>
    <lineage>
        <taxon>Bacteria</taxon>
        <taxon>Pseudomonadati</taxon>
        <taxon>Pseudomonadota</taxon>
        <taxon>Alphaproteobacteria</taxon>
        <taxon>Rhodospirillales</taxon>
        <taxon>Rhodovibrionaceae</taxon>
        <taxon>Rhodovibrio</taxon>
    </lineage>
</organism>
<dbReference type="SUPFAM" id="SSF55729">
    <property type="entry name" value="Acyl-CoA N-acyltransferases (Nat)"/>
    <property type="match status" value="1"/>
</dbReference>
<sequence>MLRFHITPERPGDAEAIEPLLDRTFGEARRQKTVYRLRAGVRPVPELCFVATDDAGELLASLRFWPIRVDGQGEPPADGPQAILLGPLAVAPKQQGRGVGRALVRQGLDTARRMAVDLCVVVGEPEYYQPYGFVPATPQGLILPGPVEPRRFQVLELKPGALEGVRGRIRADRRYAKQAATAGRPLRRA</sequence>
<reference evidence="2 3" key="1">
    <citation type="journal article" date="2020" name="Microorganisms">
        <title>Osmotic Adaptation and Compatible Solute Biosynthesis of Phototrophic Bacteria as Revealed from Genome Analyses.</title>
        <authorList>
            <person name="Imhoff J.F."/>
            <person name="Rahn T."/>
            <person name="Kunzel S."/>
            <person name="Keller A."/>
            <person name="Neulinger S.C."/>
        </authorList>
    </citation>
    <scope>NUCLEOTIDE SEQUENCE [LARGE SCALE GENOMIC DNA]</scope>
    <source>
        <strain evidence="2 3">DSM 9895</strain>
    </source>
</reference>
<dbReference type="InterPro" id="IPR016181">
    <property type="entry name" value="Acyl_CoA_acyltransferase"/>
</dbReference>
<evidence type="ECO:0000313" key="3">
    <source>
        <dbReference type="Proteomes" id="UP001296873"/>
    </source>
</evidence>
<evidence type="ECO:0000313" key="2">
    <source>
        <dbReference type="EMBL" id="MBK1668762.1"/>
    </source>
</evidence>
<dbReference type="EMBL" id="NRRL01000030">
    <property type="protein sequence ID" value="MBK1668762.1"/>
    <property type="molecule type" value="Genomic_DNA"/>
</dbReference>
<comment type="caution">
    <text evidence="2">The sequence shown here is derived from an EMBL/GenBank/DDBJ whole genome shotgun (WGS) entry which is preliminary data.</text>
</comment>
<keyword evidence="3" id="KW-1185">Reference proteome</keyword>
<dbReference type="InterPro" id="IPR000182">
    <property type="entry name" value="GNAT_dom"/>
</dbReference>
<dbReference type="CDD" id="cd04301">
    <property type="entry name" value="NAT_SF"/>
    <property type="match status" value="1"/>
</dbReference>
<dbReference type="Gene3D" id="3.40.630.30">
    <property type="match status" value="1"/>
</dbReference>
<accession>A0ABS1DF66</accession>
<dbReference type="Proteomes" id="UP001296873">
    <property type="component" value="Unassembled WGS sequence"/>
</dbReference>
<protein>
    <recommendedName>
        <fullName evidence="1">N-acetyltransferase domain-containing protein</fullName>
    </recommendedName>
</protein>
<gene>
    <name evidence="2" type="ORF">CKO28_12050</name>
</gene>
<proteinExistence type="predicted"/>
<name>A0ABS1DF66_9PROT</name>
<evidence type="ECO:0000259" key="1">
    <source>
        <dbReference type="PROSITE" id="PS51186"/>
    </source>
</evidence>
<dbReference type="Pfam" id="PF00583">
    <property type="entry name" value="Acetyltransf_1"/>
    <property type="match status" value="1"/>
</dbReference>